<dbReference type="OrthoDB" id="2959108at2759"/>
<dbReference type="CDD" id="cd09906">
    <property type="entry name" value="H3TH_YEN1"/>
    <property type="match status" value="1"/>
</dbReference>
<evidence type="ECO:0000313" key="4">
    <source>
        <dbReference type="Proteomes" id="UP000027265"/>
    </source>
</evidence>
<evidence type="ECO:0000313" key="3">
    <source>
        <dbReference type="EMBL" id="KDQ61323.1"/>
    </source>
</evidence>
<dbReference type="HOGENOM" id="CLU_007575_3_1_1"/>
<dbReference type="PRINTS" id="PR00853">
    <property type="entry name" value="XPGRADSUPER"/>
</dbReference>
<dbReference type="Gene3D" id="3.40.50.1010">
    <property type="entry name" value="5'-nuclease"/>
    <property type="match status" value="2"/>
</dbReference>
<sequence length="559" mass="61640">MGINGLWSAISSAAEECPLGEFLTAEALRNHDWSRGYVLGIDASIWFYNANQQYLHANSWRERNPEISMVFRRLMRLHALPVTVLLILDGGGRPSCKRGKRVNGHSHWMTEDIIQIALALGFYIYIAPGEAEAELAVLCQRHIIHAILTDDSDTLVFGGVTIIRNPDWKSANDTVKIFTANRVRESIGVDHGGLVLFALLNGGDYNEVGILGFGPIVAIALARCGFGNSLLHAAQEFDRDHLESFLVHWRCDIRQELRLNSQGHLPHCYPALANTITDSFPDINALNLYANPLTSWSSSPPLRDWPVLRLGCPDVHRLATLCERYFRWGNIKALPAKFQELVWPGLCLRKMWQVCEGEKYNPLDDSSPKPLTIHSATTSHPLVGALPSFNVEFSISRSLPLAISGICDQEPCLNPLALTAPSESQTKEAPPQVTICVDLPAVLIERVAPDLIARFMSGSTTLHHMAPSSSSVPRAKIGISPSTSISVSHHRDIPASPSLSTTTHVASSPPLLSPSADIVTNSQQPFKRHIGSIPSFPPKRRRRWSDSEMANKEGELTNL</sequence>
<dbReference type="InterPro" id="IPR006084">
    <property type="entry name" value="XPG/Rad2"/>
</dbReference>
<dbReference type="GO" id="GO:0006281">
    <property type="term" value="P:DNA repair"/>
    <property type="evidence" value="ECO:0007669"/>
    <property type="project" value="UniProtKB-ARBA"/>
</dbReference>
<keyword evidence="4" id="KW-1185">Reference proteome</keyword>
<dbReference type="EMBL" id="KL197713">
    <property type="protein sequence ID" value="KDQ61323.1"/>
    <property type="molecule type" value="Genomic_DNA"/>
</dbReference>
<dbReference type="GO" id="GO:0017108">
    <property type="term" value="F:5'-flap endonuclease activity"/>
    <property type="evidence" value="ECO:0007669"/>
    <property type="project" value="TreeGrafter"/>
</dbReference>
<dbReference type="PANTHER" id="PTHR11081">
    <property type="entry name" value="FLAP ENDONUCLEASE FAMILY MEMBER"/>
    <property type="match status" value="1"/>
</dbReference>
<proteinExistence type="predicted"/>
<reference evidence="4" key="1">
    <citation type="journal article" date="2014" name="Proc. Natl. Acad. Sci. U.S.A.">
        <title>Extensive sampling of basidiomycete genomes demonstrates inadequacy of the white-rot/brown-rot paradigm for wood decay fungi.</title>
        <authorList>
            <person name="Riley R."/>
            <person name="Salamov A.A."/>
            <person name="Brown D.W."/>
            <person name="Nagy L.G."/>
            <person name="Floudas D."/>
            <person name="Held B.W."/>
            <person name="Levasseur A."/>
            <person name="Lombard V."/>
            <person name="Morin E."/>
            <person name="Otillar R."/>
            <person name="Lindquist E.A."/>
            <person name="Sun H."/>
            <person name="LaButti K.M."/>
            <person name="Schmutz J."/>
            <person name="Jabbour D."/>
            <person name="Luo H."/>
            <person name="Baker S.E."/>
            <person name="Pisabarro A.G."/>
            <person name="Walton J.D."/>
            <person name="Blanchette R.A."/>
            <person name="Henrissat B."/>
            <person name="Martin F."/>
            <person name="Cullen D."/>
            <person name="Hibbett D.S."/>
            <person name="Grigoriev I.V."/>
        </authorList>
    </citation>
    <scope>NUCLEOTIDE SEQUENCE [LARGE SCALE GENOMIC DNA]</scope>
    <source>
        <strain evidence="4">MUCL 33604</strain>
    </source>
</reference>
<dbReference type="Pfam" id="PF00867">
    <property type="entry name" value="XPG_I"/>
    <property type="match status" value="1"/>
</dbReference>
<organism evidence="3 4">
    <name type="scientific">Jaapia argillacea MUCL 33604</name>
    <dbReference type="NCBI Taxonomy" id="933084"/>
    <lineage>
        <taxon>Eukaryota</taxon>
        <taxon>Fungi</taxon>
        <taxon>Dikarya</taxon>
        <taxon>Basidiomycota</taxon>
        <taxon>Agaricomycotina</taxon>
        <taxon>Agaricomycetes</taxon>
        <taxon>Agaricomycetidae</taxon>
        <taxon>Jaapiales</taxon>
        <taxon>Jaapiaceae</taxon>
        <taxon>Jaapia</taxon>
    </lineage>
</organism>
<dbReference type="SMART" id="SM00484">
    <property type="entry name" value="XPGI"/>
    <property type="match status" value="1"/>
</dbReference>
<feature type="domain" description="XPG-I" evidence="2">
    <location>
        <begin position="118"/>
        <end position="189"/>
    </location>
</feature>
<dbReference type="CDD" id="cd09870">
    <property type="entry name" value="PIN_YEN1"/>
    <property type="match status" value="1"/>
</dbReference>
<dbReference type="InterPro" id="IPR006086">
    <property type="entry name" value="XPG-I_dom"/>
</dbReference>
<dbReference type="STRING" id="933084.A0A067Q2N1"/>
<feature type="region of interest" description="Disordered" evidence="1">
    <location>
        <begin position="481"/>
        <end position="559"/>
    </location>
</feature>
<feature type="compositionally biased region" description="Polar residues" evidence="1">
    <location>
        <begin position="497"/>
        <end position="506"/>
    </location>
</feature>
<dbReference type="PANTHER" id="PTHR11081:SF75">
    <property type="entry name" value="ENDONUCLEASE, PUTATIVE (AFU_ORTHOLOGUE AFUA_3G13260)-RELATED"/>
    <property type="match status" value="1"/>
</dbReference>
<accession>A0A067Q2N1</accession>
<name>A0A067Q2N1_9AGAM</name>
<dbReference type="SUPFAM" id="SSF47807">
    <property type="entry name" value="5' to 3' exonuclease, C-terminal subdomain"/>
    <property type="match status" value="1"/>
</dbReference>
<dbReference type="InterPro" id="IPR036279">
    <property type="entry name" value="5-3_exonuclease_C_sf"/>
</dbReference>
<evidence type="ECO:0000256" key="1">
    <source>
        <dbReference type="SAM" id="MobiDB-lite"/>
    </source>
</evidence>
<dbReference type="InterPro" id="IPR029060">
    <property type="entry name" value="PIN-like_dom_sf"/>
</dbReference>
<gene>
    <name evidence="3" type="ORF">JAAARDRAFT_579502</name>
</gene>
<dbReference type="AlphaFoldDB" id="A0A067Q2N1"/>
<dbReference type="InParanoid" id="A0A067Q2N1"/>
<protein>
    <recommendedName>
        <fullName evidence="2">XPG-I domain-containing protein</fullName>
    </recommendedName>
</protein>
<dbReference type="Proteomes" id="UP000027265">
    <property type="component" value="Unassembled WGS sequence"/>
</dbReference>
<evidence type="ECO:0000259" key="2">
    <source>
        <dbReference type="SMART" id="SM00484"/>
    </source>
</evidence>
<dbReference type="GO" id="GO:0008821">
    <property type="term" value="F:crossover junction DNA endonuclease activity"/>
    <property type="evidence" value="ECO:0007669"/>
    <property type="project" value="InterPro"/>
</dbReference>
<feature type="compositionally biased region" description="Basic and acidic residues" evidence="1">
    <location>
        <begin position="544"/>
        <end position="559"/>
    </location>
</feature>
<dbReference type="InterPro" id="IPR037316">
    <property type="entry name" value="Yen1_H3TH"/>
</dbReference>
<dbReference type="SUPFAM" id="SSF88723">
    <property type="entry name" value="PIN domain-like"/>
    <property type="match status" value="1"/>
</dbReference>